<dbReference type="PANTHER" id="PTHR36766:SF40">
    <property type="entry name" value="DISEASE RESISTANCE PROTEIN RGA3"/>
    <property type="match status" value="1"/>
</dbReference>
<protein>
    <submittedName>
        <fullName evidence="2">Uncharacterized protein</fullName>
    </submittedName>
</protein>
<proteinExistence type="predicted"/>
<evidence type="ECO:0000313" key="2">
    <source>
        <dbReference type="EMBL" id="KAE8659214.1"/>
    </source>
</evidence>
<reference evidence="2" key="1">
    <citation type="submission" date="2019-09" db="EMBL/GenBank/DDBJ databases">
        <title>Draft genome information of white flower Hibiscus syriacus.</title>
        <authorList>
            <person name="Kim Y.-M."/>
        </authorList>
    </citation>
    <scope>NUCLEOTIDE SEQUENCE [LARGE SCALE GENOMIC DNA]</scope>
    <source>
        <strain evidence="2">YM2019G1</strain>
    </source>
</reference>
<dbReference type="InterPro" id="IPR032675">
    <property type="entry name" value="LRR_dom_sf"/>
</dbReference>
<sequence length="311" mass="34572">MDNVVKIDNEFTGGGMRPFASLNELTLGDIPELRTWENTGSTEAFPCLKRLSIMKSAADRRTLLTLVIDSILELAFIPKVLVENCLLLVSLTVMSCPKLHILPTNLGRITALKSLKIGWCEMLDSLPHGFADLISLENLEIIECPTLITLPEQSLNRLSSLRSLSIENCHGLTSLPRGMQHATALERLTVIYCSNLASLPDGLHNLLVLKSLTVLNCPELSSLPEGVQHMKMLQNLEIRTCPKLITLPEKALSNLVNFNTSPFKTVLNLKNDAKGEKVRTGQRYLTSHMFILEHQYFKTEKALQPAPQVHG</sequence>
<dbReference type="AlphaFoldDB" id="A0A6A2XXQ1"/>
<comment type="caution">
    <text evidence="2">The sequence shown here is derived from an EMBL/GenBank/DDBJ whole genome shotgun (WGS) entry which is preliminary data.</text>
</comment>
<dbReference type="PANTHER" id="PTHR36766">
    <property type="entry name" value="PLANT BROAD-SPECTRUM MILDEW RESISTANCE PROTEIN RPW8"/>
    <property type="match status" value="1"/>
</dbReference>
<accession>A0A6A2XXQ1</accession>
<keyword evidence="3" id="KW-1185">Reference proteome</keyword>
<name>A0A6A2XXQ1_HIBSY</name>
<dbReference type="EMBL" id="VEPZ02001738">
    <property type="protein sequence ID" value="KAE8659214.1"/>
    <property type="molecule type" value="Genomic_DNA"/>
</dbReference>
<evidence type="ECO:0000256" key="1">
    <source>
        <dbReference type="ARBA" id="ARBA00022821"/>
    </source>
</evidence>
<organism evidence="2 3">
    <name type="scientific">Hibiscus syriacus</name>
    <name type="common">Rose of Sharon</name>
    <dbReference type="NCBI Taxonomy" id="106335"/>
    <lineage>
        <taxon>Eukaryota</taxon>
        <taxon>Viridiplantae</taxon>
        <taxon>Streptophyta</taxon>
        <taxon>Embryophyta</taxon>
        <taxon>Tracheophyta</taxon>
        <taxon>Spermatophyta</taxon>
        <taxon>Magnoliopsida</taxon>
        <taxon>eudicotyledons</taxon>
        <taxon>Gunneridae</taxon>
        <taxon>Pentapetalae</taxon>
        <taxon>rosids</taxon>
        <taxon>malvids</taxon>
        <taxon>Malvales</taxon>
        <taxon>Malvaceae</taxon>
        <taxon>Malvoideae</taxon>
        <taxon>Hibiscus</taxon>
    </lineage>
</organism>
<keyword evidence="1" id="KW-0611">Plant defense</keyword>
<dbReference type="GO" id="GO:0006952">
    <property type="term" value="P:defense response"/>
    <property type="evidence" value="ECO:0007669"/>
    <property type="project" value="UniProtKB-KW"/>
</dbReference>
<dbReference type="Gene3D" id="3.80.10.10">
    <property type="entry name" value="Ribonuclease Inhibitor"/>
    <property type="match status" value="2"/>
</dbReference>
<dbReference type="Proteomes" id="UP000436088">
    <property type="component" value="Unassembled WGS sequence"/>
</dbReference>
<dbReference type="SUPFAM" id="SSF52047">
    <property type="entry name" value="RNI-like"/>
    <property type="match status" value="1"/>
</dbReference>
<evidence type="ECO:0000313" key="3">
    <source>
        <dbReference type="Proteomes" id="UP000436088"/>
    </source>
</evidence>
<gene>
    <name evidence="2" type="ORF">F3Y22_tig00116964pilonHSYRG00339</name>
</gene>